<dbReference type="Pfam" id="PF08477">
    <property type="entry name" value="Roc"/>
    <property type="match status" value="1"/>
</dbReference>
<evidence type="ECO:0000256" key="4">
    <source>
        <dbReference type="ARBA" id="ARBA00022490"/>
    </source>
</evidence>
<dbReference type="STRING" id="105231.A0A0U9HIK3"/>
<evidence type="ECO:0000313" key="10">
    <source>
        <dbReference type="Proteomes" id="UP000054558"/>
    </source>
</evidence>
<evidence type="ECO:0008006" key="11">
    <source>
        <dbReference type="Google" id="ProtNLM"/>
    </source>
</evidence>
<name>A0A0U9HIK3_KLENI</name>
<comment type="similarity">
    <text evidence="2">Belongs to the small GTPase superfamily. Rab family.</text>
</comment>
<keyword evidence="7" id="KW-0206">Cytoskeleton</keyword>
<evidence type="ECO:0000313" key="9">
    <source>
        <dbReference type="EMBL" id="GAQ80462.1"/>
    </source>
</evidence>
<keyword evidence="5" id="KW-0653">Protein transport</keyword>
<dbReference type="InterPro" id="IPR039677">
    <property type="entry name" value="RSG1"/>
</dbReference>
<sequence length="216" mass="23691">MTVPTTGLLDGPGFEQATRSLLDDNAELHSLVKIAVVGREKAGKSALIRTLCGLEPLQNYVETAGIEVQQLLRGASREDTSAGAQSQGDEMSAPSTSFQFWEAAGRPSARFEYLLPSAASKARLALHVLSLQDRAGFDALPQQIDDVGTHVPCLVIATRHDLVYQTAIPDDELRAFCARHRLRLCLIGNPQDQTDEAQQRRTIVRKYILAEIEKLL</sequence>
<dbReference type="GO" id="GO:0003924">
    <property type="term" value="F:GTPase activity"/>
    <property type="evidence" value="ECO:0007669"/>
    <property type="project" value="InterPro"/>
</dbReference>
<reference evidence="9 10" key="1">
    <citation type="journal article" date="2014" name="Nat. Commun.">
        <title>Klebsormidium flaccidum genome reveals primary factors for plant terrestrial adaptation.</title>
        <authorList>
            <person name="Hori K."/>
            <person name="Maruyama F."/>
            <person name="Fujisawa T."/>
            <person name="Togashi T."/>
            <person name="Yamamoto N."/>
            <person name="Seo M."/>
            <person name="Sato S."/>
            <person name="Yamada T."/>
            <person name="Mori H."/>
            <person name="Tajima N."/>
            <person name="Moriyama T."/>
            <person name="Ikeuchi M."/>
            <person name="Watanabe M."/>
            <person name="Wada H."/>
            <person name="Kobayashi K."/>
            <person name="Saito M."/>
            <person name="Masuda T."/>
            <person name="Sasaki-Sekimoto Y."/>
            <person name="Mashiguchi K."/>
            <person name="Awai K."/>
            <person name="Shimojima M."/>
            <person name="Masuda S."/>
            <person name="Iwai M."/>
            <person name="Nobusawa T."/>
            <person name="Narise T."/>
            <person name="Kondo S."/>
            <person name="Saito H."/>
            <person name="Sato R."/>
            <person name="Murakawa M."/>
            <person name="Ihara Y."/>
            <person name="Oshima-Yamada Y."/>
            <person name="Ohtaka K."/>
            <person name="Satoh M."/>
            <person name="Sonobe K."/>
            <person name="Ishii M."/>
            <person name="Ohtani R."/>
            <person name="Kanamori-Sato M."/>
            <person name="Honoki R."/>
            <person name="Miyazaki D."/>
            <person name="Mochizuki H."/>
            <person name="Umetsu J."/>
            <person name="Higashi K."/>
            <person name="Shibata D."/>
            <person name="Kamiya Y."/>
            <person name="Sato N."/>
            <person name="Nakamura Y."/>
            <person name="Tabata S."/>
            <person name="Ida S."/>
            <person name="Kurokawa K."/>
            <person name="Ohta H."/>
        </authorList>
    </citation>
    <scope>NUCLEOTIDE SEQUENCE [LARGE SCALE GENOMIC DNA]</scope>
    <source>
        <strain evidence="9 10">NIES-2285</strain>
    </source>
</reference>
<dbReference type="SUPFAM" id="SSF52540">
    <property type="entry name" value="P-loop containing nucleoside triphosphate hydrolases"/>
    <property type="match status" value="1"/>
</dbReference>
<dbReference type="PANTHER" id="PTHR14983">
    <property type="entry name" value="CILIOGENESIS AND PLANAR POLARITY EFFECTOR 2"/>
    <property type="match status" value="1"/>
</dbReference>
<keyword evidence="3" id="KW-0813">Transport</keyword>
<protein>
    <recommendedName>
        <fullName evidence="11">REM2- and Rab-like small GTPase 1</fullName>
    </recommendedName>
</protein>
<evidence type="ECO:0000256" key="7">
    <source>
        <dbReference type="ARBA" id="ARBA00023212"/>
    </source>
</evidence>
<organism evidence="9 10">
    <name type="scientific">Klebsormidium nitens</name>
    <name type="common">Green alga</name>
    <name type="synonym">Ulothrix nitens</name>
    <dbReference type="NCBI Taxonomy" id="105231"/>
    <lineage>
        <taxon>Eukaryota</taxon>
        <taxon>Viridiplantae</taxon>
        <taxon>Streptophyta</taxon>
        <taxon>Klebsormidiophyceae</taxon>
        <taxon>Klebsormidiales</taxon>
        <taxon>Klebsormidiaceae</taxon>
        <taxon>Klebsormidium</taxon>
    </lineage>
</organism>
<accession>A0A0U9HIK3</accession>
<evidence type="ECO:0000256" key="2">
    <source>
        <dbReference type="ARBA" id="ARBA00006270"/>
    </source>
</evidence>
<proteinExistence type="inferred from homology"/>
<dbReference type="CDD" id="cd00882">
    <property type="entry name" value="Ras_like_GTPase"/>
    <property type="match status" value="1"/>
</dbReference>
<evidence type="ECO:0000256" key="5">
    <source>
        <dbReference type="ARBA" id="ARBA00022927"/>
    </source>
</evidence>
<dbReference type="EMBL" id="DF237003">
    <property type="protein sequence ID" value="GAQ80462.1"/>
    <property type="molecule type" value="Genomic_DNA"/>
</dbReference>
<evidence type="ECO:0000256" key="1">
    <source>
        <dbReference type="ARBA" id="ARBA00004120"/>
    </source>
</evidence>
<evidence type="ECO:0000256" key="8">
    <source>
        <dbReference type="ARBA" id="ARBA00023273"/>
    </source>
</evidence>
<keyword evidence="6" id="KW-0342">GTP-binding</keyword>
<comment type="subcellular location">
    <subcellularLocation>
        <location evidence="1">Cytoplasm</location>
        <location evidence="1">Cytoskeleton</location>
        <location evidence="1">Cilium basal body</location>
    </subcellularLocation>
</comment>
<dbReference type="AlphaFoldDB" id="A0A0U9HIK3"/>
<keyword evidence="6" id="KW-0547">Nucleotide-binding</keyword>
<keyword evidence="8" id="KW-0966">Cell projection</keyword>
<dbReference type="PANTHER" id="PTHR14983:SF1">
    <property type="entry name" value="CILIOGENESIS AND PLANAR POLARITY EFFECTOR 2"/>
    <property type="match status" value="1"/>
</dbReference>
<keyword evidence="4" id="KW-0963">Cytoplasm</keyword>
<dbReference type="Proteomes" id="UP000054558">
    <property type="component" value="Unassembled WGS sequence"/>
</dbReference>
<evidence type="ECO:0000256" key="6">
    <source>
        <dbReference type="ARBA" id="ARBA00023134"/>
    </source>
</evidence>
<dbReference type="Gene3D" id="3.40.50.300">
    <property type="entry name" value="P-loop containing nucleotide triphosphate hydrolases"/>
    <property type="match status" value="1"/>
</dbReference>
<dbReference type="GO" id="GO:0015031">
    <property type="term" value="P:protein transport"/>
    <property type="evidence" value="ECO:0007669"/>
    <property type="project" value="UniProtKB-KW"/>
</dbReference>
<keyword evidence="10" id="KW-1185">Reference proteome</keyword>
<gene>
    <name evidence="9" type="ORF">KFL_000540370</name>
</gene>
<evidence type="ECO:0000256" key="3">
    <source>
        <dbReference type="ARBA" id="ARBA00022448"/>
    </source>
</evidence>
<dbReference type="InterPro" id="IPR027417">
    <property type="entry name" value="P-loop_NTPase"/>
</dbReference>
<dbReference type="GO" id="GO:0005525">
    <property type="term" value="F:GTP binding"/>
    <property type="evidence" value="ECO:0007669"/>
    <property type="project" value="UniProtKB-KW"/>
</dbReference>